<feature type="transmembrane region" description="Helical" evidence="1">
    <location>
        <begin position="52"/>
        <end position="72"/>
    </location>
</feature>
<protein>
    <recommendedName>
        <fullName evidence="4">DUF2306 domain-containing protein</fullName>
    </recommendedName>
</protein>
<accession>A0A7W5ZIF1</accession>
<reference evidence="2 3" key="1">
    <citation type="submission" date="2020-08" db="EMBL/GenBank/DDBJ databases">
        <title>Genomic Encyclopedia of Type Strains, Phase IV (KMG-IV): sequencing the most valuable type-strain genomes for metagenomic binning, comparative biology and taxonomic classification.</title>
        <authorList>
            <person name="Goeker M."/>
        </authorList>
    </citation>
    <scope>NUCLEOTIDE SEQUENCE [LARGE SCALE GENOMIC DNA]</scope>
    <source>
        <strain evidence="2 3">DSM 17976</strain>
    </source>
</reference>
<dbReference type="EMBL" id="JACIBY010000002">
    <property type="protein sequence ID" value="MBB3837235.1"/>
    <property type="molecule type" value="Genomic_DNA"/>
</dbReference>
<organism evidence="2 3">
    <name type="scientific">Runella defluvii</name>
    <dbReference type="NCBI Taxonomy" id="370973"/>
    <lineage>
        <taxon>Bacteria</taxon>
        <taxon>Pseudomonadati</taxon>
        <taxon>Bacteroidota</taxon>
        <taxon>Cytophagia</taxon>
        <taxon>Cytophagales</taxon>
        <taxon>Spirosomataceae</taxon>
        <taxon>Runella</taxon>
    </lineage>
</organism>
<evidence type="ECO:0008006" key="4">
    <source>
        <dbReference type="Google" id="ProtNLM"/>
    </source>
</evidence>
<keyword evidence="1" id="KW-1133">Transmembrane helix</keyword>
<keyword evidence="3" id="KW-1185">Reference proteome</keyword>
<name>A0A7W5ZIF1_9BACT</name>
<sequence length="216" mass="25184">MRFSRFSATLFFLSVAAFTILMLTKIIPYLSFEPEIDFLTTKTDRVLAKKDFQVGFYVHILSSWWVMGIGLLQFIPSFVKKYRRLHQTLGKVYVFSILFLAAPSGFVLAWYANGGLPAKVGFSLQCLVWWLTTLVAWYEIRKNQWQRHVEWMMRSYAVTLAAMSLRVGSYVMVYFLSTKPIETYLTVTWASWVVNLIIAEVLIYNNLGTYLIHKIR</sequence>
<feature type="transmembrane region" description="Helical" evidence="1">
    <location>
        <begin position="118"/>
        <end position="138"/>
    </location>
</feature>
<dbReference type="Pfam" id="PF10067">
    <property type="entry name" value="DUF2306"/>
    <property type="match status" value="1"/>
</dbReference>
<feature type="transmembrane region" description="Helical" evidence="1">
    <location>
        <begin position="12"/>
        <end position="32"/>
    </location>
</feature>
<evidence type="ECO:0000313" key="2">
    <source>
        <dbReference type="EMBL" id="MBB3837235.1"/>
    </source>
</evidence>
<keyword evidence="1" id="KW-0812">Transmembrane</keyword>
<dbReference type="AlphaFoldDB" id="A0A7W5ZIF1"/>
<evidence type="ECO:0000313" key="3">
    <source>
        <dbReference type="Proteomes" id="UP000541352"/>
    </source>
</evidence>
<comment type="caution">
    <text evidence="2">The sequence shown here is derived from an EMBL/GenBank/DDBJ whole genome shotgun (WGS) entry which is preliminary data.</text>
</comment>
<dbReference type="Proteomes" id="UP000541352">
    <property type="component" value="Unassembled WGS sequence"/>
</dbReference>
<feature type="transmembrane region" description="Helical" evidence="1">
    <location>
        <begin position="92"/>
        <end position="112"/>
    </location>
</feature>
<feature type="transmembrane region" description="Helical" evidence="1">
    <location>
        <begin position="158"/>
        <end position="177"/>
    </location>
</feature>
<dbReference type="InterPro" id="IPR018750">
    <property type="entry name" value="DUF2306_membrane"/>
</dbReference>
<keyword evidence="1" id="KW-0472">Membrane</keyword>
<dbReference type="RefSeq" id="WP_183971985.1">
    <property type="nucleotide sequence ID" value="NZ_JACIBY010000002.1"/>
</dbReference>
<proteinExistence type="predicted"/>
<gene>
    <name evidence="2" type="ORF">FHS57_001229</name>
</gene>
<evidence type="ECO:0000256" key="1">
    <source>
        <dbReference type="SAM" id="Phobius"/>
    </source>
</evidence>
<feature type="transmembrane region" description="Helical" evidence="1">
    <location>
        <begin position="189"/>
        <end position="212"/>
    </location>
</feature>